<dbReference type="Proteomes" id="UP001642360">
    <property type="component" value="Unassembled WGS sequence"/>
</dbReference>
<proteinExistence type="predicted"/>
<dbReference type="AlphaFoldDB" id="A0ABC8SVM0"/>
<reference evidence="1 2" key="1">
    <citation type="submission" date="2024-02" db="EMBL/GenBank/DDBJ databases">
        <authorList>
            <person name="Vignale AGUSTIN F."/>
            <person name="Sosa J E."/>
            <person name="Modenutti C."/>
        </authorList>
    </citation>
    <scope>NUCLEOTIDE SEQUENCE [LARGE SCALE GENOMIC DNA]</scope>
</reference>
<sequence>MGIIWEGINWVCGERGGELCGGSGEATAAWEGVAAAEDKGFSKAFYFSPKSSFSLPALSSLSLSSFRVSLPSHRQQKQAVTTSCRSRFATGHESTWKEDSLEIAIL</sequence>
<evidence type="ECO:0000313" key="2">
    <source>
        <dbReference type="Proteomes" id="UP001642360"/>
    </source>
</evidence>
<protein>
    <submittedName>
        <fullName evidence="1">Uncharacterized protein</fullName>
    </submittedName>
</protein>
<keyword evidence="2" id="KW-1185">Reference proteome</keyword>
<name>A0ABC8SVM0_9AQUA</name>
<gene>
    <name evidence="1" type="ORF">ILEXP_LOCUS30027</name>
</gene>
<comment type="caution">
    <text evidence="1">The sequence shown here is derived from an EMBL/GenBank/DDBJ whole genome shotgun (WGS) entry which is preliminary data.</text>
</comment>
<organism evidence="1 2">
    <name type="scientific">Ilex paraguariensis</name>
    <name type="common">yerba mate</name>
    <dbReference type="NCBI Taxonomy" id="185542"/>
    <lineage>
        <taxon>Eukaryota</taxon>
        <taxon>Viridiplantae</taxon>
        <taxon>Streptophyta</taxon>
        <taxon>Embryophyta</taxon>
        <taxon>Tracheophyta</taxon>
        <taxon>Spermatophyta</taxon>
        <taxon>Magnoliopsida</taxon>
        <taxon>eudicotyledons</taxon>
        <taxon>Gunneridae</taxon>
        <taxon>Pentapetalae</taxon>
        <taxon>asterids</taxon>
        <taxon>campanulids</taxon>
        <taxon>Aquifoliales</taxon>
        <taxon>Aquifoliaceae</taxon>
        <taxon>Ilex</taxon>
    </lineage>
</organism>
<dbReference type="EMBL" id="CAUOFW020003647">
    <property type="protein sequence ID" value="CAK9161234.1"/>
    <property type="molecule type" value="Genomic_DNA"/>
</dbReference>
<accession>A0ABC8SVM0</accession>
<evidence type="ECO:0000313" key="1">
    <source>
        <dbReference type="EMBL" id="CAK9161234.1"/>
    </source>
</evidence>